<comment type="cofactor">
    <cofactor evidence="13">
        <name>Mg(2+)</name>
        <dbReference type="ChEBI" id="CHEBI:18420"/>
    </cofactor>
    <text evidence="13">Can also use Mn(2+) ion.</text>
</comment>
<feature type="binding site" evidence="12">
    <location>
        <position position="343"/>
    </location>
    <ligand>
        <name>substrate</name>
    </ligand>
</feature>
<dbReference type="Gene3D" id="3.20.20.60">
    <property type="entry name" value="Phosphoenolpyruvate-binding domains"/>
    <property type="match status" value="1"/>
</dbReference>
<proteinExistence type="inferred from homology"/>
<comment type="caution">
    <text evidence="14">The sequence shown here is derived from an EMBL/GenBank/DDBJ whole genome shotgun (WGS) entry which is preliminary data.</text>
</comment>
<dbReference type="PROSITE" id="PS00161">
    <property type="entry name" value="ISOCITRATE_LYASE"/>
    <property type="match status" value="1"/>
</dbReference>
<evidence type="ECO:0000256" key="12">
    <source>
        <dbReference type="PIRSR" id="PIRSR001362-2"/>
    </source>
</evidence>
<dbReference type="InterPro" id="IPR006254">
    <property type="entry name" value="Isocitrate_lyase"/>
</dbReference>
<gene>
    <name evidence="14" type="ORF">NS226_02540</name>
</gene>
<dbReference type="GO" id="GO:0006099">
    <property type="term" value="P:tricarboxylic acid cycle"/>
    <property type="evidence" value="ECO:0007669"/>
    <property type="project" value="UniProtKB-UniRule"/>
</dbReference>
<comment type="pathway">
    <text evidence="1">Carbohydrate metabolism; glyoxylate cycle; (S)-malate from isocitrate: step 1/2.</text>
</comment>
<dbReference type="RefSeq" id="WP_058633637.1">
    <property type="nucleotide sequence ID" value="NZ_LDPZ01000005.1"/>
</dbReference>
<organism evidence="14 15">
    <name type="scientific">Aureimonas ureilytica</name>
    <dbReference type="NCBI Taxonomy" id="401562"/>
    <lineage>
        <taxon>Bacteria</taxon>
        <taxon>Pseudomonadati</taxon>
        <taxon>Pseudomonadota</taxon>
        <taxon>Alphaproteobacteria</taxon>
        <taxon>Hyphomicrobiales</taxon>
        <taxon>Aurantimonadaceae</taxon>
        <taxon>Aureimonas</taxon>
    </lineage>
</organism>
<dbReference type="FunFam" id="3.20.20.60:FF:000005">
    <property type="entry name" value="Isocitrate lyase"/>
    <property type="match status" value="1"/>
</dbReference>
<dbReference type="NCBIfam" id="TIGR01346">
    <property type="entry name" value="isocit_lyase"/>
    <property type="match status" value="1"/>
</dbReference>
<dbReference type="PIRSF" id="PIRSF001362">
    <property type="entry name" value="Isocit_lyase"/>
    <property type="match status" value="1"/>
</dbReference>
<dbReference type="GO" id="GO:0006097">
    <property type="term" value="P:glyoxylate cycle"/>
    <property type="evidence" value="ECO:0007669"/>
    <property type="project" value="UniProtKB-KW"/>
</dbReference>
<dbReference type="InterPro" id="IPR039556">
    <property type="entry name" value="ICL/PEPM"/>
</dbReference>
<dbReference type="EMBL" id="LDPZ01000005">
    <property type="protein sequence ID" value="KTQ98005.1"/>
    <property type="molecule type" value="Genomic_DNA"/>
</dbReference>
<dbReference type="Proteomes" id="UP000078272">
    <property type="component" value="Unassembled WGS sequence"/>
</dbReference>
<comment type="function">
    <text evidence="9">Involved in the metabolic adaptation in response to environmental changes. Catalyzes the reversible formation of succinate and glyoxylate from isocitrate, a key step of the glyoxylate cycle, which operates as an anaplerotic route for replenishing the tricarboxylic acid cycle during growth on fatty acid substrates.</text>
</comment>
<dbReference type="OrthoDB" id="8629576at2"/>
<evidence type="ECO:0000256" key="4">
    <source>
        <dbReference type="ARBA" id="ARBA00017446"/>
    </source>
</evidence>
<dbReference type="AlphaFoldDB" id="A0A175RFH4"/>
<keyword evidence="7 14" id="KW-0456">Lyase</keyword>
<feature type="binding site" evidence="12">
    <location>
        <begin position="186"/>
        <end position="187"/>
    </location>
    <ligand>
        <name>substrate</name>
    </ligand>
</feature>
<dbReference type="CDD" id="cd00377">
    <property type="entry name" value="ICL_PEPM"/>
    <property type="match status" value="1"/>
</dbReference>
<evidence type="ECO:0000256" key="8">
    <source>
        <dbReference type="ARBA" id="ARBA00023531"/>
    </source>
</evidence>
<dbReference type="PANTHER" id="PTHR21631">
    <property type="entry name" value="ISOCITRATE LYASE/MALATE SYNTHASE"/>
    <property type="match status" value="1"/>
</dbReference>
<dbReference type="eggNOG" id="COG2224">
    <property type="taxonomic scope" value="Bacteria"/>
</dbReference>
<sequence length="429" mass="46827">MTDFYKLVPAAPKGRFDGITRPYAVADVERLRGSVEIRYSLAERGANRLWELLHSEDFVNALGAVTGNQAMQMVRAGLKAIYLSGWQVAADANTASAMYPDQSLYPANAAPELCRRINRTLQRADQIEHAEGEGLSVDTWFAPIVADAEAGFGGPLNAFEIMKAFIEAGAAGVHFEDQLASEKKCGHLGGKVLIPTAAHIRNLNAARLAADVMGVPTLVVARTDAEAAKLLTSDIDERDRPFVDYDQGRTAEGFFHVRNGLEPCIARAIAYAPHADLIWCETSKPDLDQARRFAEAVHKAHPGQMLAYNCSPSFNWRRNLDEATIARFQRELGAMGYKFQFITLAGFHQLNHGMFTLASGYRDRQMAAYSELQEAEFASEAQGYTATRHQREVGTGYFDAVALAIGGGASSTTAMGESTEHGQFRAAAE</sequence>
<dbReference type="NCBIfam" id="NF011645">
    <property type="entry name" value="PRK15063.1"/>
    <property type="match status" value="1"/>
</dbReference>
<evidence type="ECO:0000256" key="3">
    <source>
        <dbReference type="ARBA" id="ARBA00012909"/>
    </source>
</evidence>
<feature type="binding site" evidence="13">
    <location>
        <position position="147"/>
    </location>
    <ligand>
        <name>Mg(2+)</name>
        <dbReference type="ChEBI" id="CHEBI:18420"/>
    </ligand>
</feature>
<feature type="active site" description="Proton acceptor" evidence="11">
    <location>
        <position position="185"/>
    </location>
</feature>
<evidence type="ECO:0000256" key="9">
    <source>
        <dbReference type="ARBA" id="ARBA00053855"/>
    </source>
</evidence>
<dbReference type="InterPro" id="IPR040442">
    <property type="entry name" value="Pyrv_kinase-like_dom_sf"/>
</dbReference>
<evidence type="ECO:0000256" key="7">
    <source>
        <dbReference type="ARBA" id="ARBA00023239"/>
    </source>
</evidence>
<dbReference type="SUPFAM" id="SSF51621">
    <property type="entry name" value="Phosphoenolpyruvate/pyruvate domain"/>
    <property type="match status" value="1"/>
</dbReference>
<evidence type="ECO:0000256" key="13">
    <source>
        <dbReference type="PIRSR" id="PIRSR001362-3"/>
    </source>
</evidence>
<keyword evidence="13" id="KW-0460">Magnesium</keyword>
<evidence type="ECO:0000256" key="5">
    <source>
        <dbReference type="ARBA" id="ARBA00022435"/>
    </source>
</evidence>
<dbReference type="PANTHER" id="PTHR21631:SF3">
    <property type="entry name" value="BIFUNCTIONAL GLYOXYLATE CYCLE PROTEIN"/>
    <property type="match status" value="1"/>
</dbReference>
<dbReference type="InterPro" id="IPR015813">
    <property type="entry name" value="Pyrv/PenolPyrv_kinase-like_dom"/>
</dbReference>
<feature type="binding site" evidence="12">
    <location>
        <begin position="309"/>
        <end position="313"/>
    </location>
    <ligand>
        <name>substrate</name>
    </ligand>
</feature>
<reference evidence="14 15" key="1">
    <citation type="journal article" date="2016" name="Front. Microbiol.">
        <title>Genomic Resource of Rice Seed Associated Bacteria.</title>
        <authorList>
            <person name="Midha S."/>
            <person name="Bansal K."/>
            <person name="Sharma S."/>
            <person name="Kumar N."/>
            <person name="Patil P.P."/>
            <person name="Chaudhry V."/>
            <person name="Patil P.B."/>
        </authorList>
    </citation>
    <scope>NUCLEOTIDE SEQUENCE [LARGE SCALE GENOMIC DNA]</scope>
    <source>
        <strain evidence="14 15">NS226</strain>
    </source>
</reference>
<evidence type="ECO:0000256" key="11">
    <source>
        <dbReference type="PIRSR" id="PIRSR001362-1"/>
    </source>
</evidence>
<feature type="binding site" evidence="12">
    <location>
        <position position="222"/>
    </location>
    <ligand>
        <name>substrate</name>
    </ligand>
</feature>
<comment type="similarity">
    <text evidence="2">Belongs to the isocitrate lyase/PEP mutase superfamily. Isocitrate lyase family.</text>
</comment>
<evidence type="ECO:0000313" key="14">
    <source>
        <dbReference type="EMBL" id="KTQ98005.1"/>
    </source>
</evidence>
<evidence type="ECO:0000256" key="6">
    <source>
        <dbReference type="ARBA" id="ARBA00022532"/>
    </source>
</evidence>
<name>A0A175RFH4_9HYPH</name>
<dbReference type="STRING" id="401562.NS365_15710"/>
<evidence type="ECO:0000256" key="1">
    <source>
        <dbReference type="ARBA" id="ARBA00004793"/>
    </source>
</evidence>
<keyword evidence="13" id="KW-0479">Metal-binding</keyword>
<dbReference type="EC" id="4.1.3.1" evidence="3 10"/>
<dbReference type="Pfam" id="PF00463">
    <property type="entry name" value="ICL"/>
    <property type="match status" value="1"/>
</dbReference>
<keyword evidence="5" id="KW-0329">Glyoxylate bypass</keyword>
<accession>A0A175RFH4</accession>
<dbReference type="InterPro" id="IPR018523">
    <property type="entry name" value="Isocitrate_lyase_ph_CS"/>
</dbReference>
<protein>
    <recommendedName>
        <fullName evidence="4 10">Isocitrate lyase</fullName>
        <ecNumber evidence="3 10">4.1.3.1</ecNumber>
    </recommendedName>
</protein>
<evidence type="ECO:0000313" key="15">
    <source>
        <dbReference type="Proteomes" id="UP000078272"/>
    </source>
</evidence>
<dbReference type="PATRIC" id="fig|401562.3.peg.3642"/>
<evidence type="ECO:0000256" key="10">
    <source>
        <dbReference type="NCBIfam" id="TIGR01346"/>
    </source>
</evidence>
<feature type="binding site" evidence="12">
    <location>
        <begin position="84"/>
        <end position="86"/>
    </location>
    <ligand>
        <name>substrate</name>
    </ligand>
</feature>
<keyword evidence="6" id="KW-0816">Tricarboxylic acid cycle</keyword>
<comment type="catalytic activity">
    <reaction evidence="8">
        <text>D-threo-isocitrate = glyoxylate + succinate</text>
        <dbReference type="Rhea" id="RHEA:13245"/>
        <dbReference type="ChEBI" id="CHEBI:15562"/>
        <dbReference type="ChEBI" id="CHEBI:30031"/>
        <dbReference type="ChEBI" id="CHEBI:36655"/>
        <dbReference type="EC" id="4.1.3.1"/>
    </reaction>
</comment>
<dbReference type="GO" id="GO:0046872">
    <property type="term" value="F:metal ion binding"/>
    <property type="evidence" value="ECO:0007669"/>
    <property type="project" value="UniProtKB-KW"/>
</dbReference>
<evidence type="ECO:0000256" key="2">
    <source>
        <dbReference type="ARBA" id="ARBA00005704"/>
    </source>
</evidence>
<dbReference type="GO" id="GO:0004451">
    <property type="term" value="F:isocitrate lyase activity"/>
    <property type="evidence" value="ECO:0007669"/>
    <property type="project" value="UniProtKB-UniRule"/>
</dbReference>